<reference evidence="1" key="2">
    <citation type="submission" date="2018-10" db="UniProtKB">
        <authorList>
            <consortium name="EnsemblPlants"/>
        </authorList>
    </citation>
    <scope>IDENTIFICATION</scope>
</reference>
<dbReference type="OMA" id="DEWECKN"/>
<evidence type="ECO:0000313" key="2">
    <source>
        <dbReference type="Proteomes" id="UP000019116"/>
    </source>
</evidence>
<dbReference type="Gramene" id="TraesLAC4B03G02208600.1">
    <property type="protein sequence ID" value="TraesLAC4B03G02208600.1"/>
    <property type="gene ID" value="TraesLAC4B03G02208600"/>
</dbReference>
<dbReference type="Gramene" id="TraesCS4B03G0187000.1">
    <property type="protein sequence ID" value="TraesCS4B03G0187000.1.CDS"/>
    <property type="gene ID" value="TraesCS4B03G0187000"/>
</dbReference>
<dbReference type="Gramene" id="TraesJAG4B03G02254650.2">
    <property type="protein sequence ID" value="TraesJAG4B03G02254650.2"/>
    <property type="gene ID" value="TraesJAG4B03G02254650"/>
</dbReference>
<dbReference type="Gramene" id="TraesLAC4B03G02208600.2">
    <property type="protein sequence ID" value="TraesLAC4B03G02208600.2"/>
    <property type="gene ID" value="TraesLAC4B03G02208600"/>
</dbReference>
<dbReference type="KEGG" id="taes:123091155"/>
<dbReference type="Gene3D" id="3.90.70.10">
    <property type="entry name" value="Cysteine proteinases"/>
    <property type="match status" value="1"/>
</dbReference>
<dbReference type="Gramene" id="TraesJUL4B03G02276020.2">
    <property type="protein sequence ID" value="TraesJUL4B03G02276020.2"/>
    <property type="gene ID" value="TraesJUL4B03G02276020"/>
</dbReference>
<dbReference type="Proteomes" id="UP000019116">
    <property type="component" value="Chromosome 4B"/>
</dbReference>
<dbReference type="Gramene" id="TraesPARA_EIv1.0_1325300.1">
    <property type="protein sequence ID" value="TraesPARA_EIv1.0_1325300.1.CDS"/>
    <property type="gene ID" value="TraesPARA_EIv1.0_1325300"/>
</dbReference>
<dbReference type="Gramene" id="TraesARI4B03G02291280.2">
    <property type="protein sequence ID" value="TraesARI4B03G02291280.2"/>
    <property type="gene ID" value="TraesARI4B03G02291280"/>
</dbReference>
<dbReference type="Gramene" id="TraesSYM4B03G02281650.2">
    <property type="protein sequence ID" value="TraesSYM4B03G02281650.2"/>
    <property type="gene ID" value="TraesSYM4B03G02281650"/>
</dbReference>
<dbReference type="Gramene" id="TraesRN4B0100195900.1">
    <property type="protein sequence ID" value="TraesRN4B0100195900.1"/>
    <property type="gene ID" value="TraesRN4B0100195900"/>
</dbReference>
<evidence type="ECO:0000313" key="1">
    <source>
        <dbReference type="EnsemblPlants" id="TraesCS4B02G082300.1"/>
    </source>
</evidence>
<dbReference type="Gramene" id="TraesJAG4B03G02254650.1">
    <property type="protein sequence ID" value="TraesJAG4B03G02254650.1"/>
    <property type="gene ID" value="TraesJAG4B03G02254650"/>
</dbReference>
<proteinExistence type="predicted"/>
<dbReference type="PaxDb" id="4565-Traes_4BS_19820649E.1"/>
<dbReference type="InterPro" id="IPR038765">
    <property type="entry name" value="Papain-like_cys_pep_sf"/>
</dbReference>
<dbReference type="Gramene" id="TraesARI4B03G02291280.1">
    <property type="protein sequence ID" value="TraesARI4B03G02291280.1"/>
    <property type="gene ID" value="TraesARI4B03G02291280"/>
</dbReference>
<dbReference type="RefSeq" id="XP_044368501.1">
    <property type="nucleotide sequence ID" value="XM_044512566.1"/>
</dbReference>
<accession>A0A3B6IMM0</accession>
<keyword evidence="2" id="KW-1185">Reference proteome</keyword>
<dbReference type="EnsemblPlants" id="TraesCS4B02G082300.1">
    <property type="protein sequence ID" value="TraesCS4B02G082300.1"/>
    <property type="gene ID" value="TraesCS4B02G082300"/>
</dbReference>
<dbReference type="GeneID" id="123091155"/>
<dbReference type="Gramene" id="TraesCS4B02G082300.1">
    <property type="protein sequence ID" value="TraesCS4B02G082300.1"/>
    <property type="gene ID" value="TraesCS4B02G082300"/>
</dbReference>
<dbReference type="Gramene" id="TraesWEE_scaffold_007407_01G000200.1">
    <property type="protein sequence ID" value="TraesWEE_scaffold_007407_01G000200.1"/>
    <property type="gene ID" value="TraesWEE_scaffold_007407_01G000200"/>
</dbReference>
<dbReference type="Gramene" id="TraesSYM4B03G02281650.1">
    <property type="protein sequence ID" value="TraesSYM4B03G02281650.1"/>
    <property type="gene ID" value="TraesSYM4B03G02281650"/>
</dbReference>
<name>A0A3B6IMM0_WHEAT</name>
<dbReference type="Gramene" id="TraesROB_scaffold_023933_01G000300.1">
    <property type="protein sequence ID" value="TraesROB_scaffold_023933_01G000300.1"/>
    <property type="gene ID" value="TraesROB_scaffold_023933_01G000300"/>
</dbReference>
<dbReference type="AlphaFoldDB" id="A0A3B6IMM0"/>
<dbReference type="Gramene" id="TraesLDM4B03G02255150.1">
    <property type="protein sequence ID" value="TraesLDM4B03G02255150.1"/>
    <property type="gene ID" value="TraesLDM4B03G02255150"/>
</dbReference>
<dbReference type="RefSeq" id="XP_044368500.1">
    <property type="nucleotide sequence ID" value="XM_044512565.1"/>
</dbReference>
<dbReference type="SUPFAM" id="SSF54001">
    <property type="entry name" value="Cysteine proteinases"/>
    <property type="match status" value="1"/>
</dbReference>
<protein>
    <recommendedName>
        <fullName evidence="3">Peptidase C1A papain C-terminal domain-containing protein</fullName>
    </recommendedName>
</protein>
<dbReference type="Gramene" id="TraesNOR4B03G02272200.2">
    <property type="protein sequence ID" value="TraesNOR4B03G02272200.2"/>
    <property type="gene ID" value="TraesNOR4B03G02272200"/>
</dbReference>
<organism evidence="1">
    <name type="scientific">Triticum aestivum</name>
    <name type="common">Wheat</name>
    <dbReference type="NCBI Taxonomy" id="4565"/>
    <lineage>
        <taxon>Eukaryota</taxon>
        <taxon>Viridiplantae</taxon>
        <taxon>Streptophyta</taxon>
        <taxon>Embryophyta</taxon>
        <taxon>Tracheophyta</taxon>
        <taxon>Spermatophyta</taxon>
        <taxon>Magnoliopsida</taxon>
        <taxon>Liliopsida</taxon>
        <taxon>Poales</taxon>
        <taxon>Poaceae</taxon>
        <taxon>BOP clade</taxon>
        <taxon>Pooideae</taxon>
        <taxon>Triticodae</taxon>
        <taxon>Triticeae</taxon>
        <taxon>Triticinae</taxon>
        <taxon>Triticum</taxon>
    </lineage>
</organism>
<evidence type="ECO:0008006" key="3">
    <source>
        <dbReference type="Google" id="ProtNLM"/>
    </source>
</evidence>
<dbReference type="Gramene" id="TraesLDM4B03G02255150.2">
    <property type="protein sequence ID" value="TraesLDM4B03G02255150.2"/>
    <property type="gene ID" value="TraesLDM4B03G02255150"/>
</dbReference>
<dbReference type="Gramene" id="TraesCLE_scaffold_037573_01G000200.1">
    <property type="protein sequence ID" value="TraesCLE_scaffold_037573_01G000200.1"/>
    <property type="gene ID" value="TraesCLE_scaffold_037573_01G000200"/>
</dbReference>
<sequence>MARARIPEPKMDLCLPPTFAYLDRRAGMTTKKMPGPVVAAEWTCTNRGGHKNNDSVLNNPTNNFLLMLPPLFCKECHRVNPAGYCWDIPHISIRDVLLDFLVRNQGDYNTSVAHAFLTAVDAMRTIHEAFTFRAEPGTELDDGHLFTTYMRIFKTAFGYETGPCAHLRFKRPECIAYILQNHGVGFDCSSMQDGYRQRATPDFTQKIGKVFRIANRGGVGRIEQIIRLIAGGFPLFCHYAAGRAFDFVDGNEVYHAPAKAGINHAAVLIGSGVHEYPGEGSKIYLRARGSRDDAANPQSALQGKGGDFNIWAEDVTDVLGFHLA</sequence>
<dbReference type="Gramene" id="TraesMAC4B03G02254420.1">
    <property type="protein sequence ID" value="TraesMAC4B03G02254420.1"/>
    <property type="gene ID" value="TraesMAC4B03G02254420"/>
</dbReference>
<dbReference type="Gramene" id="TraesJUL4B03G02276020.1">
    <property type="protein sequence ID" value="TraesJUL4B03G02276020.1"/>
    <property type="gene ID" value="TraesJUL4B03G02276020"/>
</dbReference>
<dbReference type="Gramene" id="TraesNOR4B03G02272200.1">
    <property type="protein sequence ID" value="TraesNOR4B03G02272200.1"/>
    <property type="gene ID" value="TraesNOR4B03G02272200"/>
</dbReference>
<gene>
    <name evidence="1" type="primary">LOC123091155</name>
</gene>
<reference evidence="1" key="1">
    <citation type="submission" date="2018-08" db="EMBL/GenBank/DDBJ databases">
        <authorList>
            <person name="Rossello M."/>
        </authorList>
    </citation>
    <scope>NUCLEOTIDE SEQUENCE [LARGE SCALE GENOMIC DNA]</scope>
    <source>
        <strain evidence="1">cv. Chinese Spring</strain>
    </source>
</reference>
<dbReference type="Gramene" id="TraesPARA_EIv1.0_1325300.3">
    <property type="protein sequence ID" value="TraesPARA_EIv1.0_1325300.3.CDS"/>
    <property type="gene ID" value="TraesPARA_EIv1.0_1325300"/>
</dbReference>
<dbReference type="Gramene" id="TraesMAC4B03G02254420.2">
    <property type="protein sequence ID" value="TraesMAC4B03G02254420.2"/>
    <property type="gene ID" value="TraesMAC4B03G02254420"/>
</dbReference>